<dbReference type="EC" id="3.4.19.12" evidence="7"/>
<keyword evidence="3 7" id="KW-0645">Protease</keyword>
<gene>
    <name evidence="10" type="ORF">PNOK_0384100</name>
</gene>
<evidence type="ECO:0000256" key="3">
    <source>
        <dbReference type="ARBA" id="ARBA00022670"/>
    </source>
</evidence>
<feature type="compositionally biased region" description="Polar residues" evidence="8">
    <location>
        <begin position="645"/>
        <end position="657"/>
    </location>
</feature>
<dbReference type="GO" id="GO:0016579">
    <property type="term" value="P:protein deubiquitination"/>
    <property type="evidence" value="ECO:0007669"/>
    <property type="project" value="InterPro"/>
</dbReference>
<dbReference type="STRING" id="2282107.A0A286UNX5"/>
<dbReference type="Gene3D" id="3.90.70.10">
    <property type="entry name" value="Cysteine proteinases"/>
    <property type="match status" value="1"/>
</dbReference>
<feature type="compositionally biased region" description="Basic and acidic residues" evidence="8">
    <location>
        <begin position="749"/>
        <end position="762"/>
    </location>
</feature>
<evidence type="ECO:0000313" key="11">
    <source>
        <dbReference type="Proteomes" id="UP000217199"/>
    </source>
</evidence>
<comment type="similarity">
    <text evidence="2 7">Belongs to the peptidase C19 family.</text>
</comment>
<dbReference type="PANTHER" id="PTHR24006">
    <property type="entry name" value="UBIQUITIN CARBOXYL-TERMINAL HYDROLASE"/>
    <property type="match status" value="1"/>
</dbReference>
<name>A0A286UNX5_9AGAM</name>
<dbReference type="PROSITE" id="PS00972">
    <property type="entry name" value="USP_1"/>
    <property type="match status" value="1"/>
</dbReference>
<feature type="region of interest" description="Disordered" evidence="8">
    <location>
        <begin position="540"/>
        <end position="777"/>
    </location>
</feature>
<feature type="compositionally biased region" description="Basic and acidic residues" evidence="8">
    <location>
        <begin position="573"/>
        <end position="589"/>
    </location>
</feature>
<proteinExistence type="inferred from homology"/>
<feature type="compositionally biased region" description="Basic and acidic residues" evidence="8">
    <location>
        <begin position="549"/>
        <end position="559"/>
    </location>
</feature>
<feature type="compositionally biased region" description="Acidic residues" evidence="8">
    <location>
        <begin position="471"/>
        <end position="487"/>
    </location>
</feature>
<feature type="compositionally biased region" description="Polar residues" evidence="8">
    <location>
        <begin position="15"/>
        <end position="46"/>
    </location>
</feature>
<dbReference type="PROSITE" id="PS50235">
    <property type="entry name" value="USP_3"/>
    <property type="match status" value="1"/>
</dbReference>
<comment type="caution">
    <text evidence="10">The sequence shown here is derived from an EMBL/GenBank/DDBJ whole genome shotgun (WGS) entry which is preliminary data.</text>
</comment>
<dbReference type="GO" id="GO:0004843">
    <property type="term" value="F:cysteine-type deubiquitinase activity"/>
    <property type="evidence" value="ECO:0007669"/>
    <property type="project" value="UniProtKB-UniRule"/>
</dbReference>
<reference evidence="10 11" key="1">
    <citation type="journal article" date="2017" name="Mol. Ecol.">
        <title>Comparative and population genomic landscape of Phellinus noxius: A hypervariable fungus causing root rot in trees.</title>
        <authorList>
            <person name="Chung C.L."/>
            <person name="Lee T.J."/>
            <person name="Akiba M."/>
            <person name="Lee H.H."/>
            <person name="Kuo T.H."/>
            <person name="Liu D."/>
            <person name="Ke H.M."/>
            <person name="Yokoi T."/>
            <person name="Roa M.B."/>
            <person name="Lu M.J."/>
            <person name="Chang Y.Y."/>
            <person name="Ann P.J."/>
            <person name="Tsai J.N."/>
            <person name="Chen C.Y."/>
            <person name="Tzean S.S."/>
            <person name="Ota Y."/>
            <person name="Hattori T."/>
            <person name="Sahashi N."/>
            <person name="Liou R.F."/>
            <person name="Kikuchi T."/>
            <person name="Tsai I.J."/>
        </authorList>
    </citation>
    <scope>NUCLEOTIDE SEQUENCE [LARGE SCALE GENOMIC DNA]</scope>
    <source>
        <strain evidence="10 11">FFPRI411160</strain>
    </source>
</reference>
<dbReference type="EMBL" id="NBII01000003">
    <property type="protein sequence ID" value="PAV21214.1"/>
    <property type="molecule type" value="Genomic_DNA"/>
</dbReference>
<sequence>MSTLVANSPPPIPTIHNNLYSTAPASPTFSPKTQAPAIQTDLSLKSNSEETKSLNVSSESPLHEPAPITLTSKDVSTSLRPAKDVASFLSLLPPAVEFVEGSSTGTFASELEGRYEPINASPKSASPASPSSETRPKTPQTPMKKTAKTATLVLHSDPIDLSWPPDMKRGSGLINTGNTCFLNSALQCLLHTPPLLRMLISHKKTDCRSKSFCMSCAMGEIMTSSFGKSRPFSPLPVTRNLNLIAKHMRRGRQEDAHEFLRYAIDSLQKSCLAGFPPKLEQKVAETSWVHRIFGDLSIDVYNMPSLKDALKKFTAKDYLKGADKYKCEKCKKPVNAEKSFTVHEAPRVLTVHLKRFTPMGRKLQNPVRYDERLSLQSAMSEGQFGPTYTLYGVISHMGGGPNSGHYFAHVRGGDGVWYEMNDDSATKAQRPEPFNMKNAYILFYIREKGQELEAALNSSVINGKKRKNTDGDEGEESEKDSADEGDETSNVSWKAASKTFIGPVIPAHLKATSVNGAKGFLAKSTGTRFEDTLRKKIEDAEKKKKAQVHRADSPRKLDPLVDYADDDEDSDSEEKGERVDRDSLMRSDSKMTLTSVNGVDGSSSIPPSSLPASSPTDEQMGDTSTRLPPPSSSPILTPTTGTGSVINPSQFYGTSSSLRKRKSIHADQNDGEDESEEEEESSSSPEKSKNKSSSSSSSLGKKKKNAAGPPPSSWKSRQSKRHSYNGGASEFGSNPFGKGRFSLGGAGAGEDKDRREERELFRPRKLLKNRFGRRSGI</sequence>
<dbReference type="InterPro" id="IPR001394">
    <property type="entry name" value="Peptidase_C19_UCH"/>
</dbReference>
<dbReference type="FunFam" id="3.90.70.10:FF:000119">
    <property type="entry name" value="Ubiquitin specific peptidase 36"/>
    <property type="match status" value="1"/>
</dbReference>
<keyword evidence="11" id="KW-1185">Reference proteome</keyword>
<evidence type="ECO:0000256" key="6">
    <source>
        <dbReference type="ARBA" id="ARBA00022807"/>
    </source>
</evidence>
<dbReference type="PANTHER" id="PTHR24006:SF758">
    <property type="entry name" value="UBIQUITIN CARBOXYL-TERMINAL HYDROLASE 36"/>
    <property type="match status" value="1"/>
</dbReference>
<dbReference type="GO" id="GO:0006508">
    <property type="term" value="P:proteolysis"/>
    <property type="evidence" value="ECO:0007669"/>
    <property type="project" value="UniProtKB-KW"/>
</dbReference>
<feature type="compositionally biased region" description="Low complexity" evidence="8">
    <location>
        <begin position="120"/>
        <end position="132"/>
    </location>
</feature>
<dbReference type="InterPro" id="IPR038765">
    <property type="entry name" value="Papain-like_cys_pep_sf"/>
</dbReference>
<feature type="compositionally biased region" description="Acidic residues" evidence="8">
    <location>
        <begin position="669"/>
        <end position="681"/>
    </location>
</feature>
<dbReference type="InParanoid" id="A0A286UNX5"/>
<keyword evidence="6 7" id="KW-0788">Thiol protease</keyword>
<dbReference type="PROSITE" id="PS00973">
    <property type="entry name" value="USP_2"/>
    <property type="match status" value="1"/>
</dbReference>
<comment type="catalytic activity">
    <reaction evidence="1 7">
        <text>Thiol-dependent hydrolysis of ester, thioester, amide, peptide and isopeptide bonds formed by the C-terminal Gly of ubiquitin (a 76-residue protein attached to proteins as an intracellular targeting signal).</text>
        <dbReference type="EC" id="3.4.19.12"/>
    </reaction>
</comment>
<keyword evidence="5 7" id="KW-0378">Hydrolase</keyword>
<feature type="region of interest" description="Disordered" evidence="8">
    <location>
        <begin position="463"/>
        <end position="491"/>
    </location>
</feature>
<feature type="compositionally biased region" description="Low complexity" evidence="8">
    <location>
        <begin position="633"/>
        <end position="644"/>
    </location>
</feature>
<organism evidence="10 11">
    <name type="scientific">Pyrrhoderma noxium</name>
    <dbReference type="NCBI Taxonomy" id="2282107"/>
    <lineage>
        <taxon>Eukaryota</taxon>
        <taxon>Fungi</taxon>
        <taxon>Dikarya</taxon>
        <taxon>Basidiomycota</taxon>
        <taxon>Agaricomycotina</taxon>
        <taxon>Agaricomycetes</taxon>
        <taxon>Hymenochaetales</taxon>
        <taxon>Hymenochaetaceae</taxon>
        <taxon>Pyrrhoderma</taxon>
    </lineage>
</organism>
<evidence type="ECO:0000256" key="5">
    <source>
        <dbReference type="ARBA" id="ARBA00022801"/>
    </source>
</evidence>
<evidence type="ECO:0000256" key="1">
    <source>
        <dbReference type="ARBA" id="ARBA00000707"/>
    </source>
</evidence>
<dbReference type="GO" id="GO:0005829">
    <property type="term" value="C:cytosol"/>
    <property type="evidence" value="ECO:0007669"/>
    <property type="project" value="TreeGrafter"/>
</dbReference>
<feature type="compositionally biased region" description="Low complexity" evidence="8">
    <location>
        <begin position="602"/>
        <end position="615"/>
    </location>
</feature>
<evidence type="ECO:0000256" key="4">
    <source>
        <dbReference type="ARBA" id="ARBA00022786"/>
    </source>
</evidence>
<feature type="domain" description="USP" evidence="9">
    <location>
        <begin position="171"/>
        <end position="447"/>
    </location>
</feature>
<dbReference type="Proteomes" id="UP000217199">
    <property type="component" value="Unassembled WGS sequence"/>
</dbReference>
<feature type="compositionally biased region" description="Basic residues" evidence="8">
    <location>
        <begin position="763"/>
        <end position="777"/>
    </location>
</feature>
<dbReference type="GO" id="GO:0005634">
    <property type="term" value="C:nucleus"/>
    <property type="evidence" value="ECO:0007669"/>
    <property type="project" value="TreeGrafter"/>
</dbReference>
<dbReference type="InterPro" id="IPR028889">
    <property type="entry name" value="USP"/>
</dbReference>
<dbReference type="SUPFAM" id="SSF54001">
    <property type="entry name" value="Cysteine proteinases"/>
    <property type="match status" value="1"/>
</dbReference>
<evidence type="ECO:0000256" key="7">
    <source>
        <dbReference type="RuleBase" id="RU366025"/>
    </source>
</evidence>
<evidence type="ECO:0000259" key="9">
    <source>
        <dbReference type="PROSITE" id="PS50235"/>
    </source>
</evidence>
<evidence type="ECO:0000256" key="2">
    <source>
        <dbReference type="ARBA" id="ARBA00009085"/>
    </source>
</evidence>
<accession>A0A286UNX5</accession>
<feature type="compositionally biased region" description="Acidic residues" evidence="8">
    <location>
        <begin position="563"/>
        <end position="572"/>
    </location>
</feature>
<evidence type="ECO:0000256" key="8">
    <source>
        <dbReference type="SAM" id="MobiDB-lite"/>
    </source>
</evidence>
<feature type="region of interest" description="Disordered" evidence="8">
    <location>
        <begin position="117"/>
        <end position="149"/>
    </location>
</feature>
<dbReference type="InterPro" id="IPR050164">
    <property type="entry name" value="Peptidase_C19"/>
</dbReference>
<protein>
    <recommendedName>
        <fullName evidence="7">Ubiquitin carboxyl-terminal hydrolase</fullName>
        <ecNumber evidence="7">3.4.19.12</ecNumber>
    </recommendedName>
</protein>
<dbReference type="AlphaFoldDB" id="A0A286UNX5"/>
<dbReference type="InterPro" id="IPR018200">
    <property type="entry name" value="USP_CS"/>
</dbReference>
<dbReference type="OrthoDB" id="420187at2759"/>
<evidence type="ECO:0000313" key="10">
    <source>
        <dbReference type="EMBL" id="PAV21214.1"/>
    </source>
</evidence>
<dbReference type="Pfam" id="PF00443">
    <property type="entry name" value="UCH"/>
    <property type="match status" value="1"/>
</dbReference>
<feature type="region of interest" description="Disordered" evidence="8">
    <location>
        <begin position="1"/>
        <end position="68"/>
    </location>
</feature>
<keyword evidence="4 7" id="KW-0833">Ubl conjugation pathway</keyword>
<feature type="compositionally biased region" description="Polar residues" evidence="8">
    <location>
        <begin position="590"/>
        <end position="601"/>
    </location>
</feature>